<keyword evidence="5 6" id="KW-0472">Membrane</keyword>
<dbReference type="GO" id="GO:0005886">
    <property type="term" value="C:plasma membrane"/>
    <property type="evidence" value="ECO:0007669"/>
    <property type="project" value="UniProtKB-SubCell"/>
</dbReference>
<organism evidence="8">
    <name type="scientific">Caulobacter sp. 73W</name>
    <dbReference type="NCBI Taxonomy" id="3161137"/>
    <lineage>
        <taxon>Bacteria</taxon>
        <taxon>Pseudomonadati</taxon>
        <taxon>Pseudomonadota</taxon>
        <taxon>Alphaproteobacteria</taxon>
        <taxon>Caulobacterales</taxon>
        <taxon>Caulobacteraceae</taxon>
        <taxon>Caulobacter</taxon>
    </lineage>
</organism>
<accession>A0AB39KP92</accession>
<reference evidence="8" key="1">
    <citation type="submission" date="2024-06" db="EMBL/GenBank/DDBJ databases">
        <title>Caulobacter inopinatus, sp. nov.</title>
        <authorList>
            <person name="Donachie S.P."/>
        </authorList>
    </citation>
    <scope>NUCLEOTIDE SEQUENCE</scope>
    <source>
        <strain evidence="8">73W</strain>
    </source>
</reference>
<dbReference type="PANTHER" id="PTHR35007">
    <property type="entry name" value="INTEGRAL MEMBRANE PROTEIN-RELATED"/>
    <property type="match status" value="1"/>
</dbReference>
<feature type="transmembrane region" description="Helical" evidence="6">
    <location>
        <begin position="12"/>
        <end position="30"/>
    </location>
</feature>
<evidence type="ECO:0000256" key="5">
    <source>
        <dbReference type="ARBA" id="ARBA00023136"/>
    </source>
</evidence>
<evidence type="ECO:0000256" key="1">
    <source>
        <dbReference type="ARBA" id="ARBA00004651"/>
    </source>
</evidence>
<feature type="transmembrane region" description="Helical" evidence="6">
    <location>
        <begin position="124"/>
        <end position="142"/>
    </location>
</feature>
<evidence type="ECO:0000313" key="8">
    <source>
        <dbReference type="EMBL" id="XDO95428.1"/>
    </source>
</evidence>
<dbReference type="InterPro" id="IPR018076">
    <property type="entry name" value="T2SS_GspF_dom"/>
</dbReference>
<evidence type="ECO:0000256" key="6">
    <source>
        <dbReference type="SAM" id="Phobius"/>
    </source>
</evidence>
<dbReference type="Pfam" id="PF00482">
    <property type="entry name" value="T2SSF"/>
    <property type="match status" value="1"/>
</dbReference>
<comment type="subcellular location">
    <subcellularLocation>
        <location evidence="1">Cell membrane</location>
        <topology evidence="1">Multi-pass membrane protein</topology>
    </subcellularLocation>
</comment>
<dbReference type="RefSeq" id="WP_369058277.1">
    <property type="nucleotide sequence ID" value="NZ_CP158375.1"/>
</dbReference>
<dbReference type="EMBL" id="CP158375">
    <property type="protein sequence ID" value="XDO95428.1"/>
    <property type="molecule type" value="Genomic_DNA"/>
</dbReference>
<protein>
    <submittedName>
        <fullName evidence="8">Type II secretion system F family protein</fullName>
    </submittedName>
</protein>
<dbReference type="PANTHER" id="PTHR35007:SF2">
    <property type="entry name" value="PILUS ASSEMBLE PROTEIN"/>
    <property type="match status" value="1"/>
</dbReference>
<dbReference type="AlphaFoldDB" id="A0AB39KP92"/>
<gene>
    <name evidence="8" type="ORF">ABOZ73_11440</name>
</gene>
<keyword evidence="4 6" id="KW-1133">Transmembrane helix</keyword>
<evidence type="ECO:0000256" key="3">
    <source>
        <dbReference type="ARBA" id="ARBA00022692"/>
    </source>
</evidence>
<feature type="domain" description="Type II secretion system protein GspF" evidence="7">
    <location>
        <begin position="161"/>
        <end position="288"/>
    </location>
</feature>
<feature type="transmembrane region" description="Helical" evidence="6">
    <location>
        <begin position="91"/>
        <end position="112"/>
    </location>
</feature>
<keyword evidence="2" id="KW-1003">Cell membrane</keyword>
<evidence type="ECO:0000259" key="7">
    <source>
        <dbReference type="Pfam" id="PF00482"/>
    </source>
</evidence>
<evidence type="ECO:0000256" key="4">
    <source>
        <dbReference type="ARBA" id="ARBA00022989"/>
    </source>
</evidence>
<keyword evidence="3 6" id="KW-0812">Transmembrane</keyword>
<proteinExistence type="predicted"/>
<name>A0AB39KP92_9CAUL</name>
<feature type="transmembrane region" description="Helical" evidence="6">
    <location>
        <begin position="272"/>
        <end position="296"/>
    </location>
</feature>
<evidence type="ECO:0000256" key="2">
    <source>
        <dbReference type="ARBA" id="ARBA00022475"/>
    </source>
</evidence>
<sequence length="305" mass="32627">MIAAIVNRPFEAGLWVVAVATMAWGLRLLANQVRVDERLHDLDGTAEPTDRSGFQPPRILQVMSPLLLTSKGDRREIEDNLAAAGYPASGALVFGAVRLGLALAGLLIGALLTGPLNLEGSARLLPAIGGLGLGFIVAKPLLASRADVRRRKILAELPFTLDVLLMMLESGVSLDLAFRSLAQGEGRAAPLTREATATLVSDLQRGMPYGQALDRWSARLGVTGAKELAEVFKQSLAQGTELARTLREFAEEFAERRMSAARESIGTKTTQMTVIMIVCFIPSLLIMLAGPAIFMLSAQIRGVGQ</sequence>